<gene>
    <name evidence="1" type="ORF">JYA62_16190</name>
</gene>
<evidence type="ECO:0000313" key="1">
    <source>
        <dbReference type="EMBL" id="MBN3579203.1"/>
    </source>
</evidence>
<sequence>MFDHVHGYSQEEGRPHPIIPLCPLNFKMQKDYKELLSNCSQDELAQYVSQFMSIEKSIVEQLQELSSKVDFNSLSTQLQVSHDADSNKLQDWVGFLIQIALRADKVLSIDKQAMSYLSKYDPGAYAQALLYRRACCFEHDSVGNFTDNALRYNLSRECEDHALWFLYVEKFPKNPLLRKLGRVTSTPPNHPLE</sequence>
<dbReference type="Proteomes" id="UP000779070">
    <property type="component" value="Unassembled WGS sequence"/>
</dbReference>
<proteinExistence type="predicted"/>
<name>A0ABS3A7H8_9VIBR</name>
<reference evidence="1 2" key="1">
    <citation type="submission" date="2021-02" db="EMBL/GenBank/DDBJ databases">
        <title>Draft Genome Sequences of 5 Vibrio neptunius Strains Isolated From of Bivalve Hatcheries.</title>
        <authorList>
            <person name="Galvis F."/>
            <person name="Barja J.L."/>
            <person name="Lemos M.L."/>
            <person name="Balado M."/>
        </authorList>
    </citation>
    <scope>NUCLEOTIDE SEQUENCE [LARGE SCALE GENOMIC DNA]</scope>
    <source>
        <strain evidence="1 2">PP-145.98</strain>
    </source>
</reference>
<protein>
    <submittedName>
        <fullName evidence="1">Uncharacterized protein</fullName>
    </submittedName>
</protein>
<comment type="caution">
    <text evidence="1">The sequence shown here is derived from an EMBL/GenBank/DDBJ whole genome shotgun (WGS) entry which is preliminary data.</text>
</comment>
<dbReference type="RefSeq" id="WP_171354731.1">
    <property type="nucleotide sequence ID" value="NZ_CAWPTM010000093.1"/>
</dbReference>
<accession>A0ABS3A7H8</accession>
<organism evidence="1 2">
    <name type="scientific">Vibrio neptunius</name>
    <dbReference type="NCBI Taxonomy" id="170651"/>
    <lineage>
        <taxon>Bacteria</taxon>
        <taxon>Pseudomonadati</taxon>
        <taxon>Pseudomonadota</taxon>
        <taxon>Gammaproteobacteria</taxon>
        <taxon>Vibrionales</taxon>
        <taxon>Vibrionaceae</taxon>
        <taxon>Vibrio</taxon>
    </lineage>
</organism>
<dbReference type="EMBL" id="JAFHLB010000022">
    <property type="protein sequence ID" value="MBN3579203.1"/>
    <property type="molecule type" value="Genomic_DNA"/>
</dbReference>
<keyword evidence="2" id="KW-1185">Reference proteome</keyword>
<evidence type="ECO:0000313" key="2">
    <source>
        <dbReference type="Proteomes" id="UP000779070"/>
    </source>
</evidence>